<dbReference type="InterPro" id="IPR011893">
    <property type="entry name" value="Selenoprotein_Rdx-typ"/>
</dbReference>
<organism evidence="2 3">
    <name type="scientific">Rossellomorea vietnamensis</name>
    <dbReference type="NCBI Taxonomy" id="218284"/>
    <lineage>
        <taxon>Bacteria</taxon>
        <taxon>Bacillati</taxon>
        <taxon>Bacillota</taxon>
        <taxon>Bacilli</taxon>
        <taxon>Bacillales</taxon>
        <taxon>Bacillaceae</taxon>
        <taxon>Rossellomorea</taxon>
    </lineage>
</organism>
<accession>A0A5D4K6X1</accession>
<dbReference type="Gene3D" id="3.40.30.10">
    <property type="entry name" value="Glutaredoxin"/>
    <property type="match status" value="1"/>
</dbReference>
<dbReference type="AlphaFoldDB" id="A0A5D4K6X1"/>
<dbReference type="NCBIfam" id="TIGR02174">
    <property type="entry name" value="CXXU_selWTH"/>
    <property type="match status" value="1"/>
</dbReference>
<dbReference type="EMBL" id="VTEH01000027">
    <property type="protein sequence ID" value="TYR72766.1"/>
    <property type="molecule type" value="Genomic_DNA"/>
</dbReference>
<comment type="caution">
    <text evidence="2">The sequence shown here is derived from an EMBL/GenBank/DDBJ whole genome shotgun (WGS) entry which is preliminary data.</text>
</comment>
<proteinExistence type="predicted"/>
<protein>
    <submittedName>
        <fullName evidence="2">SelT/SelW/SelH family protein</fullName>
    </submittedName>
</protein>
<keyword evidence="1" id="KW-0676">Redox-active center</keyword>
<dbReference type="InterPro" id="IPR036249">
    <property type="entry name" value="Thioredoxin-like_sf"/>
</dbReference>
<evidence type="ECO:0000256" key="1">
    <source>
        <dbReference type="ARBA" id="ARBA00023284"/>
    </source>
</evidence>
<reference evidence="2 3" key="1">
    <citation type="submission" date="2019-08" db="EMBL/GenBank/DDBJ databases">
        <title>Bacillus genomes from the desert of Cuatro Cienegas, Coahuila.</title>
        <authorList>
            <person name="Olmedo-Alvarez G."/>
        </authorList>
    </citation>
    <scope>NUCLEOTIDE SEQUENCE [LARGE SCALE GENOMIC DNA]</scope>
    <source>
        <strain evidence="2 3">CH40_1T</strain>
    </source>
</reference>
<gene>
    <name evidence="2" type="ORF">FZC79_21660</name>
</gene>
<evidence type="ECO:0000313" key="3">
    <source>
        <dbReference type="Proteomes" id="UP000323317"/>
    </source>
</evidence>
<sequence length="53" mass="5982">MFNHFRSDLGEMKLIPSSGGAFEVTVNGEKIYSKLETGIFPDIDDTIREMESK</sequence>
<dbReference type="SUPFAM" id="SSF52833">
    <property type="entry name" value="Thioredoxin-like"/>
    <property type="match status" value="1"/>
</dbReference>
<dbReference type="Pfam" id="PF10262">
    <property type="entry name" value="Rdx"/>
    <property type="match status" value="1"/>
</dbReference>
<dbReference type="Proteomes" id="UP000323317">
    <property type="component" value="Unassembled WGS sequence"/>
</dbReference>
<evidence type="ECO:0000313" key="2">
    <source>
        <dbReference type="EMBL" id="TYR72766.1"/>
    </source>
</evidence>
<name>A0A5D4K6X1_9BACI</name>